<evidence type="ECO:0000313" key="6">
    <source>
        <dbReference type="Proteomes" id="UP000250572"/>
    </source>
</evidence>
<evidence type="ECO:0000256" key="3">
    <source>
        <dbReference type="SAM" id="MobiDB-lite"/>
    </source>
</evidence>
<organism evidence="5 6">
    <name type="scientific">Gambusia affinis</name>
    <name type="common">Western mosquitofish</name>
    <name type="synonym">Heterandria affinis</name>
    <dbReference type="NCBI Taxonomy" id="33528"/>
    <lineage>
        <taxon>Eukaryota</taxon>
        <taxon>Metazoa</taxon>
        <taxon>Chordata</taxon>
        <taxon>Craniata</taxon>
        <taxon>Vertebrata</taxon>
        <taxon>Euteleostomi</taxon>
        <taxon>Actinopterygii</taxon>
        <taxon>Neopterygii</taxon>
        <taxon>Teleostei</taxon>
        <taxon>Neoteleostei</taxon>
        <taxon>Acanthomorphata</taxon>
        <taxon>Ovalentaria</taxon>
        <taxon>Atherinomorphae</taxon>
        <taxon>Cyprinodontiformes</taxon>
        <taxon>Poeciliidae</taxon>
        <taxon>Poeciliinae</taxon>
        <taxon>Gambusia</taxon>
    </lineage>
</organism>
<comment type="similarity">
    <text evidence="1">Belongs to the short-chain dehydrogenases/reductases (SDR) family.</text>
</comment>
<dbReference type="GO" id="GO:0006635">
    <property type="term" value="P:fatty acid beta-oxidation"/>
    <property type="evidence" value="ECO:0007669"/>
    <property type="project" value="TreeGrafter"/>
</dbReference>
<dbReference type="PANTHER" id="PTHR43658:SF8">
    <property type="entry name" value="17-BETA-HYDROXYSTEROID DEHYDROGENASE 14-RELATED"/>
    <property type="match status" value="1"/>
</dbReference>
<evidence type="ECO:0000259" key="4">
    <source>
        <dbReference type="Pfam" id="PF08659"/>
    </source>
</evidence>
<feature type="region of interest" description="Disordered" evidence="3">
    <location>
        <begin position="35"/>
        <end position="54"/>
    </location>
</feature>
<protein>
    <recommendedName>
        <fullName evidence="4">Ketoreductase (KR) domain-containing protein</fullName>
    </recommendedName>
</protein>
<feature type="domain" description="Ketoreductase (KR)" evidence="4">
    <location>
        <begin position="70"/>
        <end position="158"/>
    </location>
</feature>
<dbReference type="GO" id="GO:0008670">
    <property type="term" value="F:2,4-dienoyl-CoA reductase (NADPH) activity"/>
    <property type="evidence" value="ECO:0007669"/>
    <property type="project" value="TreeGrafter"/>
</dbReference>
<dbReference type="STRING" id="33528.ENSGAFP00000018932"/>
<dbReference type="Pfam" id="PF13561">
    <property type="entry name" value="adh_short_C2"/>
    <property type="match status" value="1"/>
</dbReference>
<accession>A0A315VYI4</accession>
<dbReference type="GO" id="GO:0005739">
    <property type="term" value="C:mitochondrion"/>
    <property type="evidence" value="ECO:0007669"/>
    <property type="project" value="TreeGrafter"/>
</dbReference>
<gene>
    <name evidence="5" type="ORF">CCH79_00019849</name>
</gene>
<dbReference type="EMBL" id="NHOQ01000756">
    <property type="protein sequence ID" value="PWA28644.1"/>
    <property type="molecule type" value="Genomic_DNA"/>
</dbReference>
<keyword evidence="2" id="KW-0560">Oxidoreductase</keyword>
<proteinExistence type="inferred from homology"/>
<dbReference type="InterPro" id="IPR013968">
    <property type="entry name" value="PKS_KR"/>
</dbReference>
<dbReference type="Proteomes" id="UP000250572">
    <property type="component" value="Unassembled WGS sequence"/>
</dbReference>
<dbReference type="InterPro" id="IPR036291">
    <property type="entry name" value="NAD(P)-bd_dom_sf"/>
</dbReference>
<sequence>MRRKDWTAPPMYHHGAHCSSHAHLNTCMAGRPTRFPRPPVRSRSARPSGFFAPSEGTMLPAGSFRDRLAFITGGGTGLGRAMTVVLSQLGARCVIASRKLDVLQETASEISNQTGNQVTGSSRNQNGSRTQRLTQSVHALQCDVRDPQAVARCVDQMVALSGLPDVNQNQNLLLSALVMTSLCPVSPLVQVIINNAAGNFICPTERLTPNGWRSVTDIVLNGTAFVTLELGKRLIQAQKGASFLAITTIYAESGSGFVVPSAAAKAGVEALYKSVGARRVAVALSLPWSLAAEWGRYGHRFNIIQPGPIKTKVPPTSCPFPGLNLGSGPAQGAFSRLDPTGTFEKSMIDRIPTGRLGKPAELANLAAYLSSDFASWMSGAVSSDPFLTGTDQSPDPFSIITNWSRLTILSS</sequence>
<dbReference type="AlphaFoldDB" id="A0A315VYI4"/>
<comment type="caution">
    <text evidence="5">The sequence shown here is derived from an EMBL/GenBank/DDBJ whole genome shotgun (WGS) entry which is preliminary data.</text>
</comment>
<dbReference type="Gene3D" id="3.40.50.720">
    <property type="entry name" value="NAD(P)-binding Rossmann-like Domain"/>
    <property type="match status" value="1"/>
</dbReference>
<evidence type="ECO:0000256" key="2">
    <source>
        <dbReference type="ARBA" id="ARBA00023002"/>
    </source>
</evidence>
<reference evidence="5 6" key="1">
    <citation type="journal article" date="2018" name="G3 (Bethesda)">
        <title>A High-Quality Reference Genome for the Invasive Mosquitofish Gambusia affinis Using a Chicago Library.</title>
        <authorList>
            <person name="Hoffberg S.L."/>
            <person name="Troendle N.J."/>
            <person name="Glenn T.C."/>
            <person name="Mahmud O."/>
            <person name="Louha S."/>
            <person name="Chalopin D."/>
            <person name="Bennetzen J.L."/>
            <person name="Mauricio R."/>
        </authorList>
    </citation>
    <scope>NUCLEOTIDE SEQUENCE [LARGE SCALE GENOMIC DNA]</scope>
    <source>
        <strain evidence="5">NE01/NJP1002.9</strain>
        <tissue evidence="5">Muscle</tissue>
    </source>
</reference>
<dbReference type="PRINTS" id="PR00081">
    <property type="entry name" value="GDHRDH"/>
</dbReference>
<dbReference type="CDD" id="cd05369">
    <property type="entry name" value="TER_DECR_SDR_a"/>
    <property type="match status" value="1"/>
</dbReference>
<dbReference type="PANTHER" id="PTHR43658">
    <property type="entry name" value="SHORT-CHAIN DEHYDROGENASE/REDUCTASE"/>
    <property type="match status" value="1"/>
</dbReference>
<dbReference type="InterPro" id="IPR002347">
    <property type="entry name" value="SDR_fam"/>
</dbReference>
<keyword evidence="6" id="KW-1185">Reference proteome</keyword>
<evidence type="ECO:0000313" key="5">
    <source>
        <dbReference type="EMBL" id="PWA28644.1"/>
    </source>
</evidence>
<evidence type="ECO:0000256" key="1">
    <source>
        <dbReference type="ARBA" id="ARBA00006484"/>
    </source>
</evidence>
<feature type="region of interest" description="Disordered" evidence="3">
    <location>
        <begin position="112"/>
        <end position="132"/>
    </location>
</feature>
<name>A0A315VYI4_GAMAF</name>
<dbReference type="SUPFAM" id="SSF51735">
    <property type="entry name" value="NAD(P)-binding Rossmann-fold domains"/>
    <property type="match status" value="1"/>
</dbReference>
<dbReference type="Pfam" id="PF08659">
    <property type="entry name" value="KR"/>
    <property type="match status" value="1"/>
</dbReference>